<dbReference type="EMBL" id="KZ992611">
    <property type="protein sequence ID" value="RKP08351.1"/>
    <property type="molecule type" value="Genomic_DNA"/>
</dbReference>
<protein>
    <recommendedName>
        <fullName evidence="1">Altered inheritance of mitochondria protein 41</fullName>
    </recommendedName>
</protein>
<dbReference type="InterPro" id="IPR042184">
    <property type="entry name" value="YqeY/Aim41_N"/>
</dbReference>
<sequence length="178" mass="19551">MDRVSYLVRLALSFSLTNLPWPGAHPLLTRLRDDIKQAMRAKDKARTALIRAVVADVTYAEKNATNEQAAAQALEDAGVIVALQRAVKKRREAVDAYVTAGREDLAEKERAEVEVLNTYLPQQWSREAIREEVVRAVAEVGATSVKDMGKVMRVVRVPAGSAPKQTIAEVTKEVLASS</sequence>
<reference evidence="3" key="1">
    <citation type="journal article" date="2018" name="Nat. Microbiol.">
        <title>Leveraging single-cell genomics to expand the fungal tree of life.</title>
        <authorList>
            <person name="Ahrendt S.R."/>
            <person name="Quandt C.A."/>
            <person name="Ciobanu D."/>
            <person name="Clum A."/>
            <person name="Salamov A."/>
            <person name="Andreopoulos B."/>
            <person name="Cheng J.F."/>
            <person name="Woyke T."/>
            <person name="Pelin A."/>
            <person name="Henrissat B."/>
            <person name="Reynolds N.K."/>
            <person name="Benny G.L."/>
            <person name="Smith M.E."/>
            <person name="James T.Y."/>
            <person name="Grigoriev I.V."/>
        </authorList>
    </citation>
    <scope>NUCLEOTIDE SEQUENCE [LARGE SCALE GENOMIC DNA]</scope>
    <source>
        <strain evidence="3">RSA 1356</strain>
    </source>
</reference>
<dbReference type="Proteomes" id="UP000271241">
    <property type="component" value="Unassembled WGS sequence"/>
</dbReference>
<dbReference type="InterPro" id="IPR003789">
    <property type="entry name" value="Asn/Gln_tRNA_amidoTrase-B-like"/>
</dbReference>
<evidence type="ECO:0000313" key="2">
    <source>
        <dbReference type="EMBL" id="RKP08351.1"/>
    </source>
</evidence>
<gene>
    <name evidence="1" type="primary">AIM41</name>
    <name evidence="2" type="ORF">THASP1DRAFT_15788</name>
</gene>
<proteinExistence type="inferred from homology"/>
<dbReference type="OrthoDB" id="538640at2759"/>
<dbReference type="InterPro" id="IPR019004">
    <property type="entry name" value="YqeY/Aim41"/>
</dbReference>
<name>A0A4P9XS47_9FUNG</name>
<accession>A0A4P9XS47</accession>
<comment type="similarity">
    <text evidence="1">Belongs to the AIM41 family.</text>
</comment>
<dbReference type="PANTHER" id="PTHR28055:SF1">
    <property type="entry name" value="ALTERED INHERITANCE OF MITOCHONDRIA PROTEIN 41, MITOCHONDRIAL"/>
    <property type="match status" value="1"/>
</dbReference>
<comment type="subcellular location">
    <subcellularLocation>
        <location evidence="1">Mitochondrion</location>
    </subcellularLocation>
</comment>
<dbReference type="SUPFAM" id="SSF89095">
    <property type="entry name" value="GatB/YqeY motif"/>
    <property type="match status" value="1"/>
</dbReference>
<dbReference type="Pfam" id="PF09424">
    <property type="entry name" value="YqeY"/>
    <property type="match status" value="1"/>
</dbReference>
<dbReference type="Gene3D" id="1.10.1510.10">
    <property type="entry name" value="Uncharacterised protein YqeY/AIM41 PF09424, N-terminal domain"/>
    <property type="match status" value="1"/>
</dbReference>
<keyword evidence="3" id="KW-1185">Reference proteome</keyword>
<evidence type="ECO:0000256" key="1">
    <source>
        <dbReference type="RuleBase" id="RU365099"/>
    </source>
</evidence>
<dbReference type="AlphaFoldDB" id="A0A4P9XS47"/>
<dbReference type="PANTHER" id="PTHR28055">
    <property type="entry name" value="ALTERED INHERITANCE OF MITOCHONDRIA PROTEIN 41, MITOCHONDRIAL"/>
    <property type="match status" value="1"/>
</dbReference>
<dbReference type="InterPro" id="IPR023168">
    <property type="entry name" value="GatB_Yqey_C_2"/>
</dbReference>
<dbReference type="Gene3D" id="1.10.10.410">
    <property type="match status" value="1"/>
</dbReference>
<organism evidence="2 3">
    <name type="scientific">Thamnocephalis sphaerospora</name>
    <dbReference type="NCBI Taxonomy" id="78915"/>
    <lineage>
        <taxon>Eukaryota</taxon>
        <taxon>Fungi</taxon>
        <taxon>Fungi incertae sedis</taxon>
        <taxon>Zoopagomycota</taxon>
        <taxon>Zoopagomycotina</taxon>
        <taxon>Zoopagomycetes</taxon>
        <taxon>Zoopagales</taxon>
        <taxon>Sigmoideomycetaceae</taxon>
        <taxon>Thamnocephalis</taxon>
    </lineage>
</organism>
<dbReference type="GO" id="GO:0016884">
    <property type="term" value="F:carbon-nitrogen ligase activity, with glutamine as amido-N-donor"/>
    <property type="evidence" value="ECO:0007669"/>
    <property type="project" value="UniProtKB-UniRule"/>
</dbReference>
<dbReference type="GO" id="GO:0005739">
    <property type="term" value="C:mitochondrion"/>
    <property type="evidence" value="ECO:0007669"/>
    <property type="project" value="UniProtKB-SubCell"/>
</dbReference>
<evidence type="ECO:0000313" key="3">
    <source>
        <dbReference type="Proteomes" id="UP000271241"/>
    </source>
</evidence>
<keyword evidence="1" id="KW-0496">Mitochondrion</keyword>
<dbReference type="STRING" id="78915.A0A4P9XS47"/>